<dbReference type="InterPro" id="IPR022791">
    <property type="entry name" value="L-PG_synthase/AglD"/>
</dbReference>
<dbReference type="PANTHER" id="PTHR39087">
    <property type="entry name" value="UPF0104 MEMBRANE PROTEIN MJ1595"/>
    <property type="match status" value="1"/>
</dbReference>
<keyword evidence="9" id="KW-1185">Reference proteome</keyword>
<feature type="transmembrane region" description="Helical" evidence="7">
    <location>
        <begin position="110"/>
        <end position="130"/>
    </location>
</feature>
<comment type="subcellular location">
    <subcellularLocation>
        <location evidence="1">Cell membrane</location>
        <topology evidence="1">Multi-pass membrane protein</topology>
    </subcellularLocation>
</comment>
<feature type="transmembrane region" description="Helical" evidence="7">
    <location>
        <begin position="291"/>
        <end position="310"/>
    </location>
</feature>
<dbReference type="EMBL" id="BAABKB010000016">
    <property type="protein sequence ID" value="GAA5016311.1"/>
    <property type="molecule type" value="Genomic_DNA"/>
</dbReference>
<evidence type="ECO:0000256" key="7">
    <source>
        <dbReference type="SAM" id="Phobius"/>
    </source>
</evidence>
<keyword evidence="4 7" id="KW-1133">Transmembrane helix</keyword>
<evidence type="ECO:0000313" key="8">
    <source>
        <dbReference type="EMBL" id="GAA5016311.1"/>
    </source>
</evidence>
<evidence type="ECO:0000256" key="3">
    <source>
        <dbReference type="ARBA" id="ARBA00022692"/>
    </source>
</evidence>
<feature type="compositionally biased region" description="Low complexity" evidence="6">
    <location>
        <begin position="325"/>
        <end position="346"/>
    </location>
</feature>
<protein>
    <submittedName>
        <fullName evidence="8">YbhN family protein</fullName>
    </submittedName>
</protein>
<reference evidence="9" key="1">
    <citation type="journal article" date="2019" name="Int. J. Syst. Evol. Microbiol.">
        <title>The Global Catalogue of Microorganisms (GCM) 10K type strain sequencing project: providing services to taxonomists for standard genome sequencing and annotation.</title>
        <authorList>
            <consortium name="The Broad Institute Genomics Platform"/>
            <consortium name="The Broad Institute Genome Sequencing Center for Infectious Disease"/>
            <person name="Wu L."/>
            <person name="Ma J."/>
        </authorList>
    </citation>
    <scope>NUCLEOTIDE SEQUENCE [LARGE SCALE GENOMIC DNA]</scope>
    <source>
        <strain evidence="9">JCM 18409</strain>
    </source>
</reference>
<evidence type="ECO:0000256" key="2">
    <source>
        <dbReference type="ARBA" id="ARBA00022475"/>
    </source>
</evidence>
<proteinExistence type="predicted"/>
<feature type="transmembrane region" description="Helical" evidence="7">
    <location>
        <begin position="142"/>
        <end position="167"/>
    </location>
</feature>
<name>A0ABP9J0F5_9ACTN</name>
<keyword evidence="2" id="KW-1003">Cell membrane</keyword>
<keyword evidence="3 7" id="KW-0812">Transmembrane</keyword>
<feature type="transmembrane region" description="Helical" evidence="7">
    <location>
        <begin position="244"/>
        <end position="271"/>
    </location>
</feature>
<dbReference type="Pfam" id="PF03706">
    <property type="entry name" value="LPG_synthase_TM"/>
    <property type="match status" value="1"/>
</dbReference>
<feature type="transmembrane region" description="Helical" evidence="7">
    <location>
        <begin position="209"/>
        <end position="232"/>
    </location>
</feature>
<accession>A0ABP9J0F5</accession>
<feature type="region of interest" description="Disordered" evidence="6">
    <location>
        <begin position="322"/>
        <end position="346"/>
    </location>
</feature>
<dbReference type="PANTHER" id="PTHR39087:SF2">
    <property type="entry name" value="UPF0104 MEMBRANE PROTEIN MJ1595"/>
    <property type="match status" value="1"/>
</dbReference>
<evidence type="ECO:0000256" key="1">
    <source>
        <dbReference type="ARBA" id="ARBA00004651"/>
    </source>
</evidence>
<evidence type="ECO:0000313" key="9">
    <source>
        <dbReference type="Proteomes" id="UP001501759"/>
    </source>
</evidence>
<keyword evidence="5 7" id="KW-0472">Membrane</keyword>
<dbReference type="Proteomes" id="UP001501759">
    <property type="component" value="Unassembled WGS sequence"/>
</dbReference>
<feature type="transmembrane region" description="Helical" evidence="7">
    <location>
        <begin position="34"/>
        <end position="54"/>
    </location>
</feature>
<evidence type="ECO:0000256" key="6">
    <source>
        <dbReference type="SAM" id="MobiDB-lite"/>
    </source>
</evidence>
<gene>
    <name evidence="8" type="ORF">GCM10023335_41880</name>
</gene>
<organism evidence="8 9">
    <name type="scientific">Streptomyces siamensis</name>
    <dbReference type="NCBI Taxonomy" id="1274986"/>
    <lineage>
        <taxon>Bacteria</taxon>
        <taxon>Bacillati</taxon>
        <taxon>Actinomycetota</taxon>
        <taxon>Actinomycetes</taxon>
        <taxon>Kitasatosporales</taxon>
        <taxon>Streptomycetaceae</taxon>
        <taxon>Streptomyces</taxon>
    </lineage>
</organism>
<evidence type="ECO:0000256" key="5">
    <source>
        <dbReference type="ARBA" id="ARBA00023136"/>
    </source>
</evidence>
<evidence type="ECO:0000256" key="4">
    <source>
        <dbReference type="ARBA" id="ARBA00022989"/>
    </source>
</evidence>
<comment type="caution">
    <text evidence="8">The sequence shown here is derived from an EMBL/GenBank/DDBJ whole genome shotgun (WGS) entry which is preliminary data.</text>
</comment>
<sequence length="346" mass="35502">MLTAGVMVVVLGTESVLVAPYARRAAGQLAHVRPMWLLLALGAEMASMMAFARLQRLALGTGGLRVALGSAVATVFGGNALGATLPGGSLVSITYRTRRMRSWGASVPQIGFTHAATGVLSTIALVVLAGAGKTLAGDGSQLARIAVHVGVICALTSAALVLIHHAAVLRRPVNALLRLWRRVRRGSVGDASAEGLLDELAAMHPPARFWVRGFGFALLNWTCDCLCLLAVCHAVGARPALGTVLLAYTAGVAAASAMPLLPAGIGALDAALVLALHHGGVASGTAAAADLLYRTITPGLVGVAGWVLLLRQRRRSARGERSCDSACTVPTAPSTSPTASLAGWRR</sequence>
<feature type="transmembrane region" description="Helical" evidence="7">
    <location>
        <begin position="66"/>
        <end position="90"/>
    </location>
</feature>